<dbReference type="Gene3D" id="2.40.10.10">
    <property type="entry name" value="Trypsin-like serine proteases"/>
    <property type="match status" value="1"/>
</dbReference>
<dbReference type="SUPFAM" id="SSF50494">
    <property type="entry name" value="Trypsin-like serine proteases"/>
    <property type="match status" value="1"/>
</dbReference>
<dbReference type="PANTHER" id="PTHR24252:SF17">
    <property type="entry name" value="SUPPRESSOR OF TUMORIGENICITY 14 PROTEIN HOMOLOG-RELATED"/>
    <property type="match status" value="1"/>
</dbReference>
<evidence type="ECO:0000256" key="3">
    <source>
        <dbReference type="ARBA" id="ARBA00022825"/>
    </source>
</evidence>
<evidence type="ECO:0000259" key="6">
    <source>
        <dbReference type="PROSITE" id="PS50240"/>
    </source>
</evidence>
<evidence type="ECO:0000256" key="1">
    <source>
        <dbReference type="ARBA" id="ARBA00022670"/>
    </source>
</evidence>
<dbReference type="SMART" id="SM00020">
    <property type="entry name" value="Tryp_SPc"/>
    <property type="match status" value="1"/>
</dbReference>
<evidence type="ECO:0000256" key="5">
    <source>
        <dbReference type="RuleBase" id="RU363034"/>
    </source>
</evidence>
<dbReference type="InterPro" id="IPR018114">
    <property type="entry name" value="TRYPSIN_HIS"/>
</dbReference>
<dbReference type="PROSITE" id="PS00134">
    <property type="entry name" value="TRYPSIN_HIS"/>
    <property type="match status" value="1"/>
</dbReference>
<organism evidence="7 8">
    <name type="scientific">Echinops telfairi</name>
    <name type="common">Lesser hedgehog tenrec</name>
    <dbReference type="NCBI Taxonomy" id="9371"/>
    <lineage>
        <taxon>Eukaryota</taxon>
        <taxon>Metazoa</taxon>
        <taxon>Chordata</taxon>
        <taxon>Craniata</taxon>
        <taxon>Vertebrata</taxon>
        <taxon>Euteleostomi</taxon>
        <taxon>Mammalia</taxon>
        <taxon>Eutheria</taxon>
        <taxon>Afrotheria</taxon>
        <taxon>Tenrecidae</taxon>
        <taxon>Tenrecinae</taxon>
        <taxon>Echinops</taxon>
    </lineage>
</organism>
<keyword evidence="1 5" id="KW-0645">Protease</keyword>
<dbReference type="RefSeq" id="XP_012860955.1">
    <property type="nucleotide sequence ID" value="XM_013005501.2"/>
</dbReference>
<sequence length="344" mass="38923">MGPDNILASRVCIFKSKMFSKLTFVFIFTNKSFSSIRQAANKITGRESLFETSSDGKWTMLTTPCGLRNIHPRIVGGQDSQHGVWPWQGSLRFRRSHHCGATLLSHHWVLTAAHCFRKSQEPRNWDIQFGELTSQPSLLNLRAHYNRFNVEKIVLNPNFKGYSPYDIALVKLASSVKYKKHILPVCVTNSSMEFQNRDDCWVTGWGNVHEGIALGSPFNLQETQLSIINSTLCNDMFYMPHFRSFIPGDMICAGSEDGSKDTCKGDSGGPLVCEEDNVWYQVGVVSWGVGCGRPNRPGVYTNVSKYFRWIREVMSRSPPETDLLLLLLLLPPTLFWAPLFLHPA</sequence>
<dbReference type="PRINTS" id="PR00722">
    <property type="entry name" value="CHYMOTRYPSIN"/>
</dbReference>
<feature type="domain" description="Peptidase S1" evidence="6">
    <location>
        <begin position="74"/>
        <end position="315"/>
    </location>
</feature>
<reference evidence="8" key="1">
    <citation type="submission" date="2025-08" db="UniProtKB">
        <authorList>
            <consortium name="RefSeq"/>
        </authorList>
    </citation>
    <scope>IDENTIFICATION</scope>
</reference>
<dbReference type="InterPro" id="IPR009003">
    <property type="entry name" value="Peptidase_S1_PA"/>
</dbReference>
<dbReference type="InterPro" id="IPR033116">
    <property type="entry name" value="TRYPSIN_SER"/>
</dbReference>
<dbReference type="CDD" id="cd00190">
    <property type="entry name" value="Tryp_SPc"/>
    <property type="match status" value="1"/>
</dbReference>
<dbReference type="InterPro" id="IPR043504">
    <property type="entry name" value="Peptidase_S1_PA_chymotrypsin"/>
</dbReference>
<dbReference type="Proteomes" id="UP000694863">
    <property type="component" value="Unplaced"/>
</dbReference>
<dbReference type="PANTHER" id="PTHR24252">
    <property type="entry name" value="ACROSIN-RELATED"/>
    <property type="match status" value="1"/>
</dbReference>
<proteinExistence type="predicted"/>
<name>A0ABM0ZR78_ECHTE</name>
<dbReference type="PROSITE" id="PS50240">
    <property type="entry name" value="TRYPSIN_DOM"/>
    <property type="match status" value="1"/>
</dbReference>
<dbReference type="InterPro" id="IPR001314">
    <property type="entry name" value="Peptidase_S1A"/>
</dbReference>
<evidence type="ECO:0000313" key="8">
    <source>
        <dbReference type="RefSeq" id="XP_012860955.1"/>
    </source>
</evidence>
<dbReference type="PROSITE" id="PS00135">
    <property type="entry name" value="TRYPSIN_SER"/>
    <property type="match status" value="1"/>
</dbReference>
<keyword evidence="7" id="KW-1185">Reference proteome</keyword>
<dbReference type="GeneID" id="101643818"/>
<dbReference type="Pfam" id="PF00089">
    <property type="entry name" value="Trypsin"/>
    <property type="match status" value="1"/>
</dbReference>
<accession>A0ABM0ZR78</accession>
<gene>
    <name evidence="8" type="primary">LOC101643818</name>
</gene>
<evidence type="ECO:0000256" key="4">
    <source>
        <dbReference type="ARBA" id="ARBA00023157"/>
    </source>
</evidence>
<evidence type="ECO:0000256" key="2">
    <source>
        <dbReference type="ARBA" id="ARBA00022801"/>
    </source>
</evidence>
<keyword evidence="2 5" id="KW-0378">Hydrolase</keyword>
<keyword evidence="3 5" id="KW-0720">Serine protease</keyword>
<protein>
    <submittedName>
        <fullName evidence="8">Testisin-like</fullName>
    </submittedName>
</protein>
<dbReference type="InterPro" id="IPR001254">
    <property type="entry name" value="Trypsin_dom"/>
</dbReference>
<keyword evidence="4" id="KW-1015">Disulfide bond</keyword>
<evidence type="ECO:0000313" key="7">
    <source>
        <dbReference type="Proteomes" id="UP000694863"/>
    </source>
</evidence>